<feature type="compositionally biased region" description="Acidic residues" evidence="1">
    <location>
        <begin position="358"/>
        <end position="371"/>
    </location>
</feature>
<feature type="region of interest" description="Disordered" evidence="1">
    <location>
        <begin position="231"/>
        <end position="407"/>
    </location>
</feature>
<evidence type="ECO:0000313" key="2">
    <source>
        <dbReference type="EMBL" id="KPV78676.1"/>
    </source>
</evidence>
<feature type="compositionally biased region" description="Acidic residues" evidence="1">
    <location>
        <begin position="269"/>
        <end position="280"/>
    </location>
</feature>
<organism evidence="2 3">
    <name type="scientific">Rhodotorula graminis (strain WP1)</name>
    <dbReference type="NCBI Taxonomy" id="578459"/>
    <lineage>
        <taxon>Eukaryota</taxon>
        <taxon>Fungi</taxon>
        <taxon>Dikarya</taxon>
        <taxon>Basidiomycota</taxon>
        <taxon>Pucciniomycotina</taxon>
        <taxon>Microbotryomycetes</taxon>
        <taxon>Sporidiobolales</taxon>
        <taxon>Sporidiobolaceae</taxon>
        <taxon>Rhodotorula</taxon>
    </lineage>
</organism>
<dbReference type="RefSeq" id="XP_018274725.1">
    <property type="nucleotide sequence ID" value="XM_018415661.1"/>
</dbReference>
<dbReference type="OrthoDB" id="2526820at2759"/>
<dbReference type="Proteomes" id="UP000053890">
    <property type="component" value="Unassembled WGS sequence"/>
</dbReference>
<reference evidence="2 3" key="1">
    <citation type="journal article" date="2015" name="Front. Microbiol.">
        <title>Genome sequence of the plant growth promoting endophytic yeast Rhodotorula graminis WP1.</title>
        <authorList>
            <person name="Firrincieli A."/>
            <person name="Otillar R."/>
            <person name="Salamov A."/>
            <person name="Schmutz J."/>
            <person name="Khan Z."/>
            <person name="Redman R.S."/>
            <person name="Fleck N.D."/>
            <person name="Lindquist E."/>
            <person name="Grigoriev I.V."/>
            <person name="Doty S.L."/>
        </authorList>
    </citation>
    <scope>NUCLEOTIDE SEQUENCE [LARGE SCALE GENOMIC DNA]</scope>
    <source>
        <strain evidence="2 3">WP1</strain>
    </source>
</reference>
<name>A0A194SG92_RHOGW</name>
<protein>
    <submittedName>
        <fullName evidence="2">Uncharacterized protein</fullName>
    </submittedName>
</protein>
<feature type="compositionally biased region" description="Basic and acidic residues" evidence="1">
    <location>
        <begin position="48"/>
        <end position="59"/>
    </location>
</feature>
<proteinExistence type="predicted"/>
<dbReference type="OMA" id="LRTAYME"/>
<keyword evidence="3" id="KW-1185">Reference proteome</keyword>
<feature type="compositionally biased region" description="Gly residues" evidence="1">
    <location>
        <begin position="231"/>
        <end position="241"/>
    </location>
</feature>
<feature type="compositionally biased region" description="Polar residues" evidence="1">
    <location>
        <begin position="334"/>
        <end position="351"/>
    </location>
</feature>
<accession>A0A194SG92</accession>
<feature type="region of interest" description="Disordered" evidence="1">
    <location>
        <begin position="1"/>
        <end position="74"/>
    </location>
</feature>
<evidence type="ECO:0000256" key="1">
    <source>
        <dbReference type="SAM" id="MobiDB-lite"/>
    </source>
</evidence>
<gene>
    <name evidence="2" type="ORF">RHOBADRAFT_51113</name>
</gene>
<dbReference type="AlphaFoldDB" id="A0A194SG92"/>
<feature type="compositionally biased region" description="Low complexity" evidence="1">
    <location>
        <begin position="16"/>
        <end position="29"/>
    </location>
</feature>
<dbReference type="GeneID" id="28976109"/>
<evidence type="ECO:0000313" key="3">
    <source>
        <dbReference type="Proteomes" id="UP000053890"/>
    </source>
</evidence>
<dbReference type="EMBL" id="KQ474073">
    <property type="protein sequence ID" value="KPV78676.1"/>
    <property type="molecule type" value="Genomic_DNA"/>
</dbReference>
<sequence length="428" mass="43835">MNLNGLHFPRPADPNSLPALPSTSSSSTSHPPPTSAALQSRSYASQRQEARTLRQDRRKSPFVPRTSHASTPHSLALLSHAQLEDRLERTTRLLDTGGAAQLPGGDARLRDQHDRILARLAHLRDLDQIRNDLADTHLDGPLVPAPDAMLDVKVAPTPVDDEAASPSAKRRIAAAAFLKNSGPTPGSSSSASPSGTAALSLHDSLALQRRAAALDRARAERRALRAAAIGAPGGAATGKGKGVASTGDELDPDDDGGMFGGILFPTGNDTDDSLSESEADDWLRALAGARGPAGQGGAGAAPARAGAGAGKSGETTVVGRGKRGKGGRARAGAPSSTGPNSASASGLSTPSRGGAFLDPDDDDDDDDDDALLGELETAGGGGGGGGDDDKYDEVNGALLDDDEDAQLNPLRTAYMQGWERAVKEEQEG</sequence>